<keyword evidence="2" id="KW-1185">Reference proteome</keyword>
<proteinExistence type="predicted"/>
<accession>A0A4Q1BNG7</accession>
<reference evidence="1 2" key="1">
    <citation type="submission" date="2016-06" db="EMBL/GenBank/DDBJ databases">
        <title>Evolution of pathogenesis and genome organization in the Tremellales.</title>
        <authorList>
            <person name="Cuomo C."/>
            <person name="Litvintseva A."/>
            <person name="Heitman J."/>
            <person name="Chen Y."/>
            <person name="Sun S."/>
            <person name="Springer D."/>
            <person name="Dromer F."/>
            <person name="Young S."/>
            <person name="Zeng Q."/>
            <person name="Chapman S."/>
            <person name="Gujja S."/>
            <person name="Saif S."/>
            <person name="Birren B."/>
        </authorList>
    </citation>
    <scope>NUCLEOTIDE SEQUENCE [LARGE SCALE GENOMIC DNA]</scope>
    <source>
        <strain evidence="1 2">ATCC 28783</strain>
    </source>
</reference>
<comment type="caution">
    <text evidence="1">The sequence shown here is derived from an EMBL/GenBank/DDBJ whole genome shotgun (WGS) entry which is preliminary data.</text>
</comment>
<dbReference type="Proteomes" id="UP000289152">
    <property type="component" value="Unassembled WGS sequence"/>
</dbReference>
<dbReference type="OrthoDB" id="74240at2759"/>
<dbReference type="AlphaFoldDB" id="A0A4Q1BNG7"/>
<evidence type="ECO:0000313" key="1">
    <source>
        <dbReference type="EMBL" id="RXK39415.1"/>
    </source>
</evidence>
<dbReference type="InParanoid" id="A0A4Q1BNG7"/>
<protein>
    <submittedName>
        <fullName evidence="1">Uncharacterized protein</fullName>
    </submittedName>
</protein>
<dbReference type="STRING" id="5217.A0A4Q1BNG7"/>
<sequence>MLFLLQTSILRAYRSAIRSTRPLPDSQTRRETLDFFRGELDRLRNITDINILKSNLSTFQRTTKSMLPSLGLTGLSGSGSKLVGQRRS</sequence>
<gene>
    <name evidence="1" type="ORF">M231_03248</name>
</gene>
<dbReference type="EMBL" id="SDIL01000031">
    <property type="protein sequence ID" value="RXK39415.1"/>
    <property type="molecule type" value="Genomic_DNA"/>
</dbReference>
<evidence type="ECO:0000313" key="2">
    <source>
        <dbReference type="Proteomes" id="UP000289152"/>
    </source>
</evidence>
<organism evidence="1 2">
    <name type="scientific">Tremella mesenterica</name>
    <name type="common">Jelly fungus</name>
    <dbReference type="NCBI Taxonomy" id="5217"/>
    <lineage>
        <taxon>Eukaryota</taxon>
        <taxon>Fungi</taxon>
        <taxon>Dikarya</taxon>
        <taxon>Basidiomycota</taxon>
        <taxon>Agaricomycotina</taxon>
        <taxon>Tremellomycetes</taxon>
        <taxon>Tremellales</taxon>
        <taxon>Tremellaceae</taxon>
        <taxon>Tremella</taxon>
    </lineage>
</organism>
<name>A0A4Q1BNG7_TREME</name>